<dbReference type="PANTHER" id="PTHR31917">
    <property type="entry name" value="AGENET DOMAIN-CONTAINING PROTEIN-RELATED"/>
    <property type="match status" value="1"/>
</dbReference>
<feature type="region of interest" description="Disordered" evidence="1">
    <location>
        <begin position="205"/>
        <end position="232"/>
    </location>
</feature>
<sequence length="270" mass="30240">MSGKNLIGPEPLSREWSEVNQNIELLCEDSGMRDCWFRCKVLKSSPKLLKVQYYDVPAENRAGKLEEWFPKSKVAAADKLGMRCAGRPAIRPWPSGNSSDLPLKVGVAIDAWQCDRWREGVVTGFGTSTKDNLHVYFPGDNRFSAVERKNVRVSREWIDDKWVDIEGKPDILSFLSSNFSPKVNLPPLPPVPRFPVLAEASTPSTSTLASSKVVPSSKLQGSEDVEQRQGSATTIKAQDMEVLNYKKRLTIRHLEEKARMTAAEPKVPKE</sequence>
<protein>
    <recommendedName>
        <fullName evidence="2">Agenet-like domain-containing protein</fullName>
    </recommendedName>
</protein>
<keyword evidence="4" id="KW-1185">Reference proteome</keyword>
<dbReference type="EMBL" id="JBFOLJ010000013">
    <property type="protein sequence ID" value="KAL2483839.1"/>
    <property type="molecule type" value="Genomic_DNA"/>
</dbReference>
<dbReference type="PANTHER" id="PTHR31917:SF3">
    <property type="entry name" value="BROMO ADJACENT-LIKE DOMAIN PROTEIN"/>
    <property type="match status" value="1"/>
</dbReference>
<evidence type="ECO:0000313" key="3">
    <source>
        <dbReference type="EMBL" id="KAL2483839.1"/>
    </source>
</evidence>
<comment type="caution">
    <text evidence="3">The sequence shown here is derived from an EMBL/GenBank/DDBJ whole genome shotgun (WGS) entry which is preliminary data.</text>
</comment>
<organism evidence="3 4">
    <name type="scientific">Forsythia ovata</name>
    <dbReference type="NCBI Taxonomy" id="205694"/>
    <lineage>
        <taxon>Eukaryota</taxon>
        <taxon>Viridiplantae</taxon>
        <taxon>Streptophyta</taxon>
        <taxon>Embryophyta</taxon>
        <taxon>Tracheophyta</taxon>
        <taxon>Spermatophyta</taxon>
        <taxon>Magnoliopsida</taxon>
        <taxon>eudicotyledons</taxon>
        <taxon>Gunneridae</taxon>
        <taxon>Pentapetalae</taxon>
        <taxon>asterids</taxon>
        <taxon>lamiids</taxon>
        <taxon>Lamiales</taxon>
        <taxon>Oleaceae</taxon>
        <taxon>Forsythieae</taxon>
        <taxon>Forsythia</taxon>
    </lineage>
</organism>
<feature type="domain" description="Agenet-like" evidence="2">
    <location>
        <begin position="21"/>
        <end position="92"/>
    </location>
</feature>
<evidence type="ECO:0000259" key="2">
    <source>
        <dbReference type="Pfam" id="PF05641"/>
    </source>
</evidence>
<evidence type="ECO:0000313" key="4">
    <source>
        <dbReference type="Proteomes" id="UP001604277"/>
    </source>
</evidence>
<evidence type="ECO:0000256" key="1">
    <source>
        <dbReference type="SAM" id="MobiDB-lite"/>
    </source>
</evidence>
<proteinExistence type="predicted"/>
<dbReference type="Pfam" id="PF05641">
    <property type="entry name" value="Agenet"/>
    <property type="match status" value="1"/>
</dbReference>
<name>A0ABD1R6X9_9LAMI</name>
<accession>A0ABD1R6X9</accession>
<gene>
    <name evidence="3" type="ORF">Fot_45283</name>
</gene>
<dbReference type="AlphaFoldDB" id="A0ABD1R6X9"/>
<reference evidence="4" key="1">
    <citation type="submission" date="2024-07" db="EMBL/GenBank/DDBJ databases">
        <title>Two chromosome-level genome assemblies of Korean endemic species Abeliophyllum distichum and Forsythia ovata (Oleaceae).</title>
        <authorList>
            <person name="Jang H."/>
        </authorList>
    </citation>
    <scope>NUCLEOTIDE SEQUENCE [LARGE SCALE GENOMIC DNA]</scope>
</reference>
<dbReference type="InterPro" id="IPR008395">
    <property type="entry name" value="Agenet-like_dom"/>
</dbReference>
<dbReference type="Proteomes" id="UP001604277">
    <property type="component" value="Unassembled WGS sequence"/>
</dbReference>